<evidence type="ECO:0000313" key="2">
    <source>
        <dbReference type="EMBL" id="OAI20360.1"/>
    </source>
</evidence>
<feature type="transmembrane region" description="Helical" evidence="1">
    <location>
        <begin position="20"/>
        <end position="39"/>
    </location>
</feature>
<name>A0A177NTF5_9GAMM</name>
<proteinExistence type="predicted"/>
<dbReference type="EMBL" id="LUUK01000140">
    <property type="protein sequence ID" value="OAI20360.1"/>
    <property type="molecule type" value="Genomic_DNA"/>
</dbReference>
<accession>A0A177NTF5</accession>
<keyword evidence="1" id="KW-0812">Transmembrane</keyword>
<evidence type="ECO:0000313" key="3">
    <source>
        <dbReference type="Proteomes" id="UP000077628"/>
    </source>
</evidence>
<dbReference type="Proteomes" id="UP000077628">
    <property type="component" value="Unassembled WGS sequence"/>
</dbReference>
<dbReference type="RefSeq" id="WP_064027378.1">
    <property type="nucleotide sequence ID" value="NZ_LUUK01000140.1"/>
</dbReference>
<keyword evidence="1" id="KW-0472">Membrane</keyword>
<comment type="caution">
    <text evidence="2">The sequence shown here is derived from an EMBL/GenBank/DDBJ whole genome shotgun (WGS) entry which is preliminary data.</text>
</comment>
<protein>
    <submittedName>
        <fullName evidence="2">Uncharacterized protein</fullName>
    </submittedName>
</protein>
<reference evidence="3" key="1">
    <citation type="submission" date="2016-03" db="EMBL/GenBank/DDBJ databases">
        <authorList>
            <person name="Heylen K."/>
            <person name="De Vos P."/>
            <person name="Vekeman B."/>
        </authorList>
    </citation>
    <scope>NUCLEOTIDE SEQUENCE [LARGE SCALE GENOMIC DNA]</scope>
    <source>
        <strain evidence="3">R-45383</strain>
    </source>
</reference>
<organism evidence="2 3">
    <name type="scientific">Methylomonas koyamae</name>
    <dbReference type="NCBI Taxonomy" id="702114"/>
    <lineage>
        <taxon>Bacteria</taxon>
        <taxon>Pseudomonadati</taxon>
        <taxon>Pseudomonadota</taxon>
        <taxon>Gammaproteobacteria</taxon>
        <taxon>Methylococcales</taxon>
        <taxon>Methylococcaceae</taxon>
        <taxon>Methylomonas</taxon>
    </lineage>
</organism>
<gene>
    <name evidence="2" type="ORF">A1355_24045</name>
</gene>
<evidence type="ECO:0000256" key="1">
    <source>
        <dbReference type="SAM" id="Phobius"/>
    </source>
</evidence>
<keyword evidence="3" id="KW-1185">Reference proteome</keyword>
<dbReference type="AlphaFoldDB" id="A0A177NTF5"/>
<sequence length="71" mass="8259">MKDEYDYQLPWRPNYEITAIVVWTAFGLVAYVMYVYSGLPREPFNGLMVVCILMAARRMPASVCKLYARSE</sequence>
<keyword evidence="1" id="KW-1133">Transmembrane helix</keyword>
<dbReference type="STRING" id="702114.A1355_24045"/>